<dbReference type="EMBL" id="FOEF01000004">
    <property type="protein sequence ID" value="SEP20081.1"/>
    <property type="molecule type" value="Genomic_DNA"/>
</dbReference>
<dbReference type="SUPFAM" id="SSF110296">
    <property type="entry name" value="Oligoxyloglucan reducing end-specific cellobiohydrolase"/>
    <property type="match status" value="2"/>
</dbReference>
<organism evidence="2 3">
    <name type="scientific">Amycolatopsis saalfeldensis</name>
    <dbReference type="NCBI Taxonomy" id="394193"/>
    <lineage>
        <taxon>Bacteria</taxon>
        <taxon>Bacillati</taxon>
        <taxon>Actinomycetota</taxon>
        <taxon>Actinomycetes</taxon>
        <taxon>Pseudonocardiales</taxon>
        <taxon>Pseudonocardiaceae</taxon>
        <taxon>Amycolatopsis</taxon>
    </lineage>
</organism>
<dbReference type="InterPro" id="IPR015943">
    <property type="entry name" value="WD40/YVTN_repeat-like_dom_sf"/>
</dbReference>
<gene>
    <name evidence="2" type="ORF">SAMN04489732_104371</name>
</gene>
<name>A0A1H8VXF6_9PSEU</name>
<accession>A0A1H8VXF6</accession>
<dbReference type="PANTHER" id="PTHR12106">
    <property type="entry name" value="SORTILIN RELATED"/>
    <property type="match status" value="1"/>
</dbReference>
<reference evidence="2 3" key="1">
    <citation type="submission" date="2016-10" db="EMBL/GenBank/DDBJ databases">
        <authorList>
            <person name="de Groot N.N."/>
        </authorList>
    </citation>
    <scope>NUCLEOTIDE SEQUENCE [LARGE SCALE GENOMIC DNA]</scope>
    <source>
        <strain evidence="2 3">DSM 44993</strain>
    </source>
</reference>
<evidence type="ECO:0008006" key="4">
    <source>
        <dbReference type="Google" id="ProtNLM"/>
    </source>
</evidence>
<sequence>MATAAPDPHQPAAGVNATARPRGGWESVGPNSIGGLLGVSGSPAELAVMEPSPPTLWLSDDRGASWSARRGLPQDTSIQGFFVDPADADRMLAVANTPVDFPVKWRGELLATTDRGRTWQTLRQWYPDGAFGLATDPAGRTIVVQNLDGISISADGGATWRDVPRTWPRQGIAAPVGDLKLTLAGDDAYFTTVHPDYALWAIRGVTGEHPTAEQVYRTDGEVSQVASDGRQLVVTVGTQLRGSADGGRTWTVLRDDPTGQPLHEPRFVGGRLYVGTYQDLDVSADGGRTWARKPVPAPGEGTTDIVDLPAGAGKPAVTLISAVYRGVYADGGQSGYQQLGVPGESIRQLVTTGYLRQSVVAAGVQEIYNSALPQGKITPSTRSWQSHPGDRLHENAFLSVSPGRPDVAWQVTKNGFSLDVLRSADGGRTWQLIGKPIAGSAQAILAHPADPDRLLIPAFTDTGYVLYRSSDAGQHWEKSAAPGFLALAGDPWNPDRVWGGGTSGLFRSDDGGKTWTQVSDQPVSALSLSPWGSILLGGNGLRLSEDNGRTFRQVHDGSDPREFSRIVAHPFDPRVWFAGSADGAGVLRSTDFGRTWSPLPGTLPDSRVLSLTVSADGRYLFAGTAQSGAYRLTLY</sequence>
<dbReference type="Proteomes" id="UP000198582">
    <property type="component" value="Unassembled WGS sequence"/>
</dbReference>
<dbReference type="CDD" id="cd15482">
    <property type="entry name" value="Sialidase_non-viral"/>
    <property type="match status" value="2"/>
</dbReference>
<dbReference type="AlphaFoldDB" id="A0A1H8VXF6"/>
<dbReference type="InterPro" id="IPR050310">
    <property type="entry name" value="VPS10-sortilin"/>
</dbReference>
<dbReference type="PANTHER" id="PTHR12106:SF27">
    <property type="entry name" value="SORTILIN-RELATED RECEPTOR"/>
    <property type="match status" value="1"/>
</dbReference>
<keyword evidence="3" id="KW-1185">Reference proteome</keyword>
<protein>
    <recommendedName>
        <fullName evidence="4">BNR/Asp-box repeat-containing protein</fullName>
    </recommendedName>
</protein>
<dbReference type="Gene3D" id="2.130.10.10">
    <property type="entry name" value="YVTN repeat-like/Quinoprotein amine dehydrogenase"/>
    <property type="match status" value="4"/>
</dbReference>
<proteinExistence type="predicted"/>
<feature type="region of interest" description="Disordered" evidence="1">
    <location>
        <begin position="1"/>
        <end position="30"/>
    </location>
</feature>
<evidence type="ECO:0000313" key="3">
    <source>
        <dbReference type="Proteomes" id="UP000198582"/>
    </source>
</evidence>
<evidence type="ECO:0000256" key="1">
    <source>
        <dbReference type="SAM" id="MobiDB-lite"/>
    </source>
</evidence>
<evidence type="ECO:0000313" key="2">
    <source>
        <dbReference type="EMBL" id="SEP20081.1"/>
    </source>
</evidence>
<dbReference type="STRING" id="394193.SAMN04489732_104371"/>